<feature type="region of interest" description="Disordered" evidence="1">
    <location>
        <begin position="227"/>
        <end position="288"/>
    </location>
</feature>
<gene>
    <name evidence="3" type="ORF">POVWA1_023950</name>
    <name evidence="4" type="ORF">POVWA2_023840</name>
</gene>
<reference evidence="4" key="1">
    <citation type="submission" date="2016-05" db="EMBL/GenBank/DDBJ databases">
        <authorList>
            <person name="Lavstsen T."/>
            <person name="Jespersen J.S."/>
        </authorList>
    </citation>
    <scope>NUCLEOTIDE SEQUENCE [LARGE SCALE GENOMIC DNA]</scope>
</reference>
<evidence type="ECO:0000256" key="2">
    <source>
        <dbReference type="SAM" id="Phobius"/>
    </source>
</evidence>
<dbReference type="AlphaFoldDB" id="A0A1A8YUI1"/>
<accession>A0A1A8YUI1</accession>
<feature type="compositionally biased region" description="Basic and acidic residues" evidence="1">
    <location>
        <begin position="227"/>
        <end position="248"/>
    </location>
</feature>
<keyword evidence="2" id="KW-0472">Membrane</keyword>
<evidence type="ECO:0000313" key="3">
    <source>
        <dbReference type="EMBL" id="SBT34779.1"/>
    </source>
</evidence>
<keyword evidence="2" id="KW-0812">Transmembrane</keyword>
<feature type="compositionally biased region" description="Basic residues" evidence="1">
    <location>
        <begin position="249"/>
        <end position="272"/>
    </location>
</feature>
<dbReference type="EMBL" id="FLRE01000095">
    <property type="protein sequence ID" value="SBT35206.1"/>
    <property type="molecule type" value="Genomic_DNA"/>
</dbReference>
<keyword evidence="2" id="KW-1133">Transmembrane helix</keyword>
<dbReference type="Proteomes" id="UP000078550">
    <property type="component" value="Unassembled WGS sequence"/>
</dbReference>
<organism evidence="4 5">
    <name type="scientific">Plasmodium ovale wallikeri</name>
    <dbReference type="NCBI Taxonomy" id="864142"/>
    <lineage>
        <taxon>Eukaryota</taxon>
        <taxon>Sar</taxon>
        <taxon>Alveolata</taxon>
        <taxon>Apicomplexa</taxon>
        <taxon>Aconoidasida</taxon>
        <taxon>Haemosporida</taxon>
        <taxon>Plasmodiidae</taxon>
        <taxon>Plasmodium</taxon>
        <taxon>Plasmodium (Plasmodium)</taxon>
    </lineage>
</organism>
<evidence type="ECO:0000313" key="6">
    <source>
        <dbReference type="Proteomes" id="UP000078555"/>
    </source>
</evidence>
<evidence type="ECO:0000256" key="1">
    <source>
        <dbReference type="SAM" id="MobiDB-lite"/>
    </source>
</evidence>
<proteinExistence type="predicted"/>
<reference evidence="5 6" key="2">
    <citation type="submission" date="2016-05" db="EMBL/GenBank/DDBJ databases">
        <authorList>
            <person name="Naeem Raeece"/>
        </authorList>
    </citation>
    <scope>NUCLEOTIDE SEQUENCE [LARGE SCALE GENOMIC DNA]</scope>
</reference>
<feature type="transmembrane region" description="Helical" evidence="2">
    <location>
        <begin position="149"/>
        <end position="171"/>
    </location>
</feature>
<dbReference type="EMBL" id="FLRD01000074">
    <property type="protein sequence ID" value="SBT34779.1"/>
    <property type="molecule type" value="Genomic_DNA"/>
</dbReference>
<protein>
    <recommendedName>
        <fullName evidence="7">PIR Superfamily Protein</fullName>
    </recommendedName>
</protein>
<evidence type="ECO:0008006" key="7">
    <source>
        <dbReference type="Google" id="ProtNLM"/>
    </source>
</evidence>
<sequence length="288" mass="32581">MNTNSKEIKQFTKTYKKINSKLINYNINIFCVNSNEFCRDSTKDLEKWNNNSVQDHFQFNLFTLPLNTCCYNAILKFLVLIGLYQTLITQSALADGTVNQHAENDGQNATQQVQENNGGSFISTVKGYLQSGIECISGSSGDSTCVKKIFLILSLAGTFLSLIGAMFSLLYKFCSCFMCCRRSPRPRSKNQANNNNKQMELMQMQMQMQQQQMCNALMGAAMAKRDAVKNGNKKADMNKEDKKGEMYKGNKKHGNEKKKKKSRPGTKKPRGKNSKDKGLHIGYQKFNE</sequence>
<keyword evidence="6" id="KW-1185">Reference proteome</keyword>
<evidence type="ECO:0000313" key="4">
    <source>
        <dbReference type="EMBL" id="SBT35206.1"/>
    </source>
</evidence>
<name>A0A1A8YUI1_PLAOA</name>
<dbReference type="Proteomes" id="UP000078555">
    <property type="component" value="Unassembled WGS sequence"/>
</dbReference>
<evidence type="ECO:0000313" key="5">
    <source>
        <dbReference type="Proteomes" id="UP000078550"/>
    </source>
</evidence>